<feature type="transmembrane region" description="Helical" evidence="1">
    <location>
        <begin position="288"/>
        <end position="306"/>
    </location>
</feature>
<dbReference type="EMBL" id="FMWJ01000017">
    <property type="protein sequence ID" value="SCZ69333.1"/>
    <property type="molecule type" value="Genomic_DNA"/>
</dbReference>
<evidence type="ECO:0000313" key="2">
    <source>
        <dbReference type="EMBL" id="SCZ69333.1"/>
    </source>
</evidence>
<name>A0A1G5R5G8_PHOLU</name>
<feature type="transmembrane region" description="Helical" evidence="1">
    <location>
        <begin position="318"/>
        <end position="336"/>
    </location>
</feature>
<keyword evidence="3" id="KW-1185">Reference proteome</keyword>
<evidence type="ECO:0000313" key="3">
    <source>
        <dbReference type="Proteomes" id="UP000183223"/>
    </source>
</evidence>
<feature type="transmembrane region" description="Helical" evidence="1">
    <location>
        <begin position="26"/>
        <end position="44"/>
    </location>
</feature>
<organism evidence="2 3">
    <name type="scientific">Photorhabdus luminescens</name>
    <name type="common">Xenorhabdus luminescens</name>
    <dbReference type="NCBI Taxonomy" id="29488"/>
    <lineage>
        <taxon>Bacteria</taxon>
        <taxon>Pseudomonadati</taxon>
        <taxon>Pseudomonadota</taxon>
        <taxon>Gammaproteobacteria</taxon>
        <taxon>Enterobacterales</taxon>
        <taxon>Morganellaceae</taxon>
        <taxon>Photorhabdus</taxon>
    </lineage>
</organism>
<sequence length="374" mass="44541">MPYYYTVLFMMLFMGLLEQYYFKNKLIIYLLSFIIITIGLSCSISRGDYYSYYYYFHDIDIKNPILILEPGFFWLAYLIKLCTEDEFYLFLLAASLSIIIKFLAIKRLNKFIHINCGYYFSLYFSTFLVYLDLGSIRFSIATSFLFLATIYLLERKYITFYIVIILGILFHKSLMPALILPILTQRKYLRVSLIISIISGLLLISLSKNEYVINILNSNYYLSKIINYSRFGSVRITFQLIKKILLIFFFYYVFKKEIKNKDGYIYICWVVIILSFCLYGLFFSNQLIASRYLLMFGICEPIILIMIYRKLSLRSKRLYSLILFLYIIINYGHSIYSNSNHINLYLPYKNYLLGDKQPYITKSKQQELLRQSGI</sequence>
<accession>A0A1G5R5G8</accession>
<reference evidence="3" key="1">
    <citation type="submission" date="2016-10" db="EMBL/GenBank/DDBJ databases">
        <authorList>
            <person name="Varghese N."/>
            <person name="Submissions S."/>
        </authorList>
    </citation>
    <scope>NUCLEOTIDE SEQUENCE [LARGE SCALE GENOMIC DNA]</scope>
    <source>
        <strain evidence="3">ATCC 29999</strain>
    </source>
</reference>
<proteinExistence type="predicted"/>
<feature type="transmembrane region" description="Helical" evidence="1">
    <location>
        <begin position="263"/>
        <end position="282"/>
    </location>
</feature>
<protein>
    <submittedName>
        <fullName evidence="2">EpsG family protein</fullName>
    </submittedName>
</protein>
<keyword evidence="1" id="KW-0472">Membrane</keyword>
<dbReference type="Proteomes" id="UP000183223">
    <property type="component" value="Unassembled WGS sequence"/>
</dbReference>
<feature type="transmembrane region" description="Helical" evidence="1">
    <location>
        <begin position="111"/>
        <end position="130"/>
    </location>
</feature>
<feature type="transmembrane region" description="Helical" evidence="1">
    <location>
        <begin position="236"/>
        <end position="254"/>
    </location>
</feature>
<keyword evidence="1" id="KW-1133">Transmembrane helix</keyword>
<feature type="transmembrane region" description="Helical" evidence="1">
    <location>
        <begin position="160"/>
        <end position="182"/>
    </location>
</feature>
<dbReference type="InterPro" id="IPR049458">
    <property type="entry name" value="EpsG-like"/>
</dbReference>
<gene>
    <name evidence="2" type="ORF">SAMN02982990_03212</name>
</gene>
<feature type="transmembrane region" description="Helical" evidence="1">
    <location>
        <begin position="87"/>
        <end position="104"/>
    </location>
</feature>
<feature type="transmembrane region" description="Helical" evidence="1">
    <location>
        <begin position="188"/>
        <end position="204"/>
    </location>
</feature>
<dbReference type="AlphaFoldDB" id="A0A1G5R5G8"/>
<keyword evidence="1" id="KW-0812">Transmembrane</keyword>
<evidence type="ECO:0000256" key="1">
    <source>
        <dbReference type="SAM" id="Phobius"/>
    </source>
</evidence>
<dbReference type="Pfam" id="PF14897">
    <property type="entry name" value="EpsG"/>
    <property type="match status" value="1"/>
</dbReference>